<dbReference type="Proteomes" id="UP000677082">
    <property type="component" value="Unassembled WGS sequence"/>
</dbReference>
<proteinExistence type="predicted"/>
<accession>A0A919WBL4</accession>
<evidence type="ECO:0000256" key="1">
    <source>
        <dbReference type="SAM" id="MobiDB-lite"/>
    </source>
</evidence>
<feature type="region of interest" description="Disordered" evidence="1">
    <location>
        <begin position="52"/>
        <end position="72"/>
    </location>
</feature>
<gene>
    <name evidence="2" type="ORF">Ato02nite_089350</name>
</gene>
<protein>
    <submittedName>
        <fullName evidence="2">Uncharacterized protein</fullName>
    </submittedName>
</protein>
<keyword evidence="3" id="KW-1185">Reference proteome</keyword>
<evidence type="ECO:0000313" key="3">
    <source>
        <dbReference type="Proteomes" id="UP000677082"/>
    </source>
</evidence>
<organism evidence="2 3">
    <name type="scientific">Paractinoplanes toevensis</name>
    <dbReference type="NCBI Taxonomy" id="571911"/>
    <lineage>
        <taxon>Bacteria</taxon>
        <taxon>Bacillati</taxon>
        <taxon>Actinomycetota</taxon>
        <taxon>Actinomycetes</taxon>
        <taxon>Micromonosporales</taxon>
        <taxon>Micromonosporaceae</taxon>
        <taxon>Paractinoplanes</taxon>
    </lineage>
</organism>
<comment type="caution">
    <text evidence="2">The sequence shown here is derived from an EMBL/GenBank/DDBJ whole genome shotgun (WGS) entry which is preliminary data.</text>
</comment>
<sequence>MGTGRSVGTGRAVSAYRLPTFPRRILMTTPVRRLLTIATLTIATASAAMVTQPGAAEAGTPRRPGQVRQQHP</sequence>
<name>A0A919WBL4_9ACTN</name>
<evidence type="ECO:0000313" key="2">
    <source>
        <dbReference type="EMBL" id="GIM97142.1"/>
    </source>
</evidence>
<dbReference type="AlphaFoldDB" id="A0A919WBL4"/>
<reference evidence="2 3" key="1">
    <citation type="submission" date="2021-03" db="EMBL/GenBank/DDBJ databases">
        <title>Whole genome shotgun sequence of Actinoplanes toevensis NBRC 105298.</title>
        <authorList>
            <person name="Komaki H."/>
            <person name="Tamura T."/>
        </authorList>
    </citation>
    <scope>NUCLEOTIDE SEQUENCE [LARGE SCALE GENOMIC DNA]</scope>
    <source>
        <strain evidence="2 3">NBRC 105298</strain>
    </source>
</reference>
<dbReference type="EMBL" id="BOQN01000134">
    <property type="protein sequence ID" value="GIM97142.1"/>
    <property type="molecule type" value="Genomic_DNA"/>
</dbReference>